<dbReference type="AlphaFoldDB" id="A0A4R4UL90"/>
<evidence type="ECO:0000259" key="2">
    <source>
        <dbReference type="Pfam" id="PF00535"/>
    </source>
</evidence>
<dbReference type="SUPFAM" id="SSF53448">
    <property type="entry name" value="Nucleotide-diphospho-sugar transferases"/>
    <property type="match status" value="1"/>
</dbReference>
<dbReference type="GO" id="GO:0016740">
    <property type="term" value="F:transferase activity"/>
    <property type="evidence" value="ECO:0007669"/>
    <property type="project" value="UniProtKB-KW"/>
</dbReference>
<dbReference type="InterPro" id="IPR029044">
    <property type="entry name" value="Nucleotide-diphossugar_trans"/>
</dbReference>
<evidence type="ECO:0000256" key="1">
    <source>
        <dbReference type="SAM" id="MobiDB-lite"/>
    </source>
</evidence>
<comment type="caution">
    <text evidence="3">The sequence shown here is derived from an EMBL/GenBank/DDBJ whole genome shotgun (WGS) entry which is preliminary data.</text>
</comment>
<gene>
    <name evidence="3" type="ORF">E1161_11895</name>
</gene>
<reference evidence="3 4" key="1">
    <citation type="submission" date="2019-03" db="EMBL/GenBank/DDBJ databases">
        <title>Draft genome sequences of novel Actinobacteria.</title>
        <authorList>
            <person name="Sahin N."/>
            <person name="Ay H."/>
            <person name="Saygin H."/>
        </authorList>
    </citation>
    <scope>NUCLEOTIDE SEQUENCE [LARGE SCALE GENOMIC DNA]</scope>
    <source>
        <strain evidence="3 4">16K404</strain>
    </source>
</reference>
<sequence length="437" mass="46095">MRETASTGPSDRTTRSQKRVGRGAQREVQRQLGHLISTRLPLPWHAEVVVSPRRHTNRWSLVLGAVAVGVLIRSARTIRQTRAIASLREPRSGAVPPPKVTVVVPARDEAAVLADCLSSIASQTHGAQHEALMRVVVVDDGSTDGTGEVARAFAQRDPRVVPVRVDSPPPGWGGKVHAMHVGVEAAGPPEAGEWLLFLDADTVAAPDLLSRLLATADALEADLVSTPGGPPAGRSATWPLLMPPGLQLIGENASPDGRGRKAFAIGHCILVRRSHYEKVGGWSAFAAIRNEDVAIATAVRDHGGNTRTVDGLDHLRTSGMDPFEQGWASFRKSFVAGTKGSAPTLAAIGLGQIAMSLAAPLSVLVGRGRRPVLTALGLVGCAAQSAAHAGTARLMRSNPELAPLAPISGTLFGVLLLDGAVRAHQGRDQWKGRRSRY</sequence>
<dbReference type="Proteomes" id="UP000294744">
    <property type="component" value="Unassembled WGS sequence"/>
</dbReference>
<dbReference type="EMBL" id="SMKV01000012">
    <property type="protein sequence ID" value="TDC92797.1"/>
    <property type="molecule type" value="Genomic_DNA"/>
</dbReference>
<dbReference type="PANTHER" id="PTHR43646">
    <property type="entry name" value="GLYCOSYLTRANSFERASE"/>
    <property type="match status" value="1"/>
</dbReference>
<keyword evidence="4" id="KW-1185">Reference proteome</keyword>
<feature type="domain" description="Glycosyltransferase 2-like" evidence="2">
    <location>
        <begin position="101"/>
        <end position="279"/>
    </location>
</feature>
<name>A0A4R4UL90_9PSEU</name>
<protein>
    <submittedName>
        <fullName evidence="3">Glycosyltransferase</fullName>
    </submittedName>
</protein>
<proteinExistence type="predicted"/>
<organism evidence="3 4">
    <name type="scientific">Saccharopolyspora aridisoli</name>
    <dbReference type="NCBI Taxonomy" id="2530385"/>
    <lineage>
        <taxon>Bacteria</taxon>
        <taxon>Bacillati</taxon>
        <taxon>Actinomycetota</taxon>
        <taxon>Actinomycetes</taxon>
        <taxon>Pseudonocardiales</taxon>
        <taxon>Pseudonocardiaceae</taxon>
        <taxon>Saccharopolyspora</taxon>
    </lineage>
</organism>
<dbReference type="CDD" id="cd00761">
    <property type="entry name" value="Glyco_tranf_GTA_type"/>
    <property type="match status" value="1"/>
</dbReference>
<dbReference type="Gene3D" id="3.90.550.10">
    <property type="entry name" value="Spore Coat Polysaccharide Biosynthesis Protein SpsA, Chain A"/>
    <property type="match status" value="1"/>
</dbReference>
<dbReference type="Pfam" id="PF00535">
    <property type="entry name" value="Glycos_transf_2"/>
    <property type="match status" value="1"/>
</dbReference>
<dbReference type="PANTHER" id="PTHR43646:SF3">
    <property type="entry name" value="SLR1566 PROTEIN"/>
    <property type="match status" value="1"/>
</dbReference>
<feature type="region of interest" description="Disordered" evidence="1">
    <location>
        <begin position="1"/>
        <end position="25"/>
    </location>
</feature>
<keyword evidence="3" id="KW-0808">Transferase</keyword>
<dbReference type="InterPro" id="IPR001173">
    <property type="entry name" value="Glyco_trans_2-like"/>
</dbReference>
<dbReference type="OrthoDB" id="9806525at2"/>
<feature type="compositionally biased region" description="Polar residues" evidence="1">
    <location>
        <begin position="1"/>
        <end position="11"/>
    </location>
</feature>
<accession>A0A4R4UL90</accession>
<evidence type="ECO:0000313" key="3">
    <source>
        <dbReference type="EMBL" id="TDC92797.1"/>
    </source>
</evidence>
<evidence type="ECO:0000313" key="4">
    <source>
        <dbReference type="Proteomes" id="UP000294744"/>
    </source>
</evidence>